<keyword evidence="2" id="KW-1185">Reference proteome</keyword>
<evidence type="ECO:0000313" key="2">
    <source>
        <dbReference type="Proteomes" id="UP000027446"/>
    </source>
</evidence>
<evidence type="ECO:0008006" key="3">
    <source>
        <dbReference type="Google" id="ProtNLM"/>
    </source>
</evidence>
<dbReference type="PANTHER" id="PTHR37460">
    <property type="entry name" value="ENDONUCLEASE III"/>
    <property type="match status" value="1"/>
</dbReference>
<dbReference type="PATRIC" id="fig|1280949.3.peg.3190"/>
<accession>A0A069E0J7</accession>
<reference evidence="1 2" key="1">
    <citation type="journal article" date="2014" name="Antonie Van Leeuwenhoek">
        <title>Hyphomonas beringensis sp. nov. and Hyphomonas chukchiensis sp. nov., isolated from surface seawater of the Bering Sea and Chukchi Sea.</title>
        <authorList>
            <person name="Li C."/>
            <person name="Lai Q."/>
            <person name="Li G."/>
            <person name="Dong C."/>
            <person name="Wang J."/>
            <person name="Liao Y."/>
            <person name="Shao Z."/>
        </authorList>
    </citation>
    <scope>NUCLEOTIDE SEQUENCE [LARGE SCALE GENOMIC DNA]</scope>
    <source>
        <strain evidence="1 2">MHS-3</strain>
    </source>
</reference>
<comment type="caution">
    <text evidence="1">The sequence shown here is derived from an EMBL/GenBank/DDBJ whole genome shotgun (WGS) entry which is preliminary data.</text>
</comment>
<dbReference type="eggNOG" id="COG1833">
    <property type="taxonomic scope" value="Bacteria"/>
</dbReference>
<name>A0A069E0J7_9PROT</name>
<sequence length="152" mass="15943">MKGTTAFEAARGILDAAALEGHWVIPGALGGLEGKKGAYVLLVLLDKALPVGAGRQKTGHLSPGMYAYAGSAYGPGGLAARIRRHFRADKKVHWHIDRLTLEASGLAAFIVEHGDECQLARTLLETGCAEVALEGFGSTDCLTCSSHLMTIA</sequence>
<dbReference type="Pfam" id="PF01986">
    <property type="entry name" value="DUF123"/>
    <property type="match status" value="1"/>
</dbReference>
<dbReference type="AlphaFoldDB" id="A0A069E0J7"/>
<dbReference type="CDD" id="cd10441">
    <property type="entry name" value="GIY-YIG_COG1833"/>
    <property type="match status" value="1"/>
</dbReference>
<evidence type="ECO:0000313" key="1">
    <source>
        <dbReference type="EMBL" id="KCZ83147.1"/>
    </source>
</evidence>
<dbReference type="OrthoDB" id="9811593at2"/>
<proteinExistence type="predicted"/>
<dbReference type="Proteomes" id="UP000027446">
    <property type="component" value="Unassembled WGS sequence"/>
</dbReference>
<dbReference type="RefSeq" id="WP_084332013.1">
    <property type="nucleotide sequence ID" value="NZ_ARYH01000003.1"/>
</dbReference>
<dbReference type="STRING" id="1280949.HAD_15707"/>
<dbReference type="InterPro" id="IPR002837">
    <property type="entry name" value="DUF123"/>
</dbReference>
<dbReference type="PANTHER" id="PTHR37460:SF1">
    <property type="entry name" value="ENDONUCLEASE III"/>
    <property type="match status" value="1"/>
</dbReference>
<gene>
    <name evidence="1" type="ORF">HAD_15707</name>
</gene>
<dbReference type="EMBL" id="ARYH01000003">
    <property type="protein sequence ID" value="KCZ83147.1"/>
    <property type="molecule type" value="Genomic_DNA"/>
</dbReference>
<protein>
    <recommendedName>
        <fullName evidence="3">GIY-YIG domain-containing protein</fullName>
    </recommendedName>
</protein>
<organism evidence="1 2">
    <name type="scientific">Hyphomonas adhaerens MHS-3</name>
    <dbReference type="NCBI Taxonomy" id="1280949"/>
    <lineage>
        <taxon>Bacteria</taxon>
        <taxon>Pseudomonadati</taxon>
        <taxon>Pseudomonadota</taxon>
        <taxon>Alphaproteobacteria</taxon>
        <taxon>Hyphomonadales</taxon>
        <taxon>Hyphomonadaceae</taxon>
        <taxon>Hyphomonas</taxon>
    </lineage>
</organism>